<dbReference type="PANTHER" id="PTHR38848">
    <property type="entry name" value="G-PROTEIN COUPLED RECEPTORS FAMILY 3 PROFILE DOMAIN-CONTAINING PROTEIN"/>
    <property type="match status" value="1"/>
</dbReference>
<feature type="transmembrane region" description="Helical" evidence="2">
    <location>
        <begin position="49"/>
        <end position="71"/>
    </location>
</feature>
<dbReference type="PANTHER" id="PTHR38848:SF3">
    <property type="entry name" value="G-PROTEIN COUPLED RECEPTORS FAMILY 3 PROFILE DOMAIN-CONTAINING PROTEIN"/>
    <property type="match status" value="1"/>
</dbReference>
<keyword evidence="4" id="KW-1185">Reference proteome</keyword>
<dbReference type="Proteomes" id="UP000027265">
    <property type="component" value="Unassembled WGS sequence"/>
</dbReference>
<gene>
    <name evidence="3" type="ORF">JAAARDRAFT_617886</name>
</gene>
<organism evidence="3 4">
    <name type="scientific">Jaapia argillacea MUCL 33604</name>
    <dbReference type="NCBI Taxonomy" id="933084"/>
    <lineage>
        <taxon>Eukaryota</taxon>
        <taxon>Fungi</taxon>
        <taxon>Dikarya</taxon>
        <taxon>Basidiomycota</taxon>
        <taxon>Agaricomycotina</taxon>
        <taxon>Agaricomycetes</taxon>
        <taxon>Agaricomycetidae</taxon>
        <taxon>Jaapiales</taxon>
        <taxon>Jaapiaceae</taxon>
        <taxon>Jaapia</taxon>
    </lineage>
</organism>
<feature type="compositionally biased region" description="Polar residues" evidence="1">
    <location>
        <begin position="156"/>
        <end position="169"/>
    </location>
</feature>
<dbReference type="EMBL" id="KL197777">
    <property type="protein sequence ID" value="KDQ49658.1"/>
    <property type="molecule type" value="Genomic_DNA"/>
</dbReference>
<evidence type="ECO:0000313" key="3">
    <source>
        <dbReference type="EMBL" id="KDQ49658.1"/>
    </source>
</evidence>
<sequence>MFLYPIFRVKFANATVQKVASRTLVAAVMALITSSINLLVLTLMHGRQLGWVCLGSCGTDVVLNALVLFWVTSGAAGHSNVSHPSAFNKRSPHHHGGGGGTPGETGGGTLKTGPVTLDFASNPTYPSMVPVDLEGGGGGGVAFADQGGGGGMRPSSRVSGRSRISNLPRSRSRQSERWNVYRLDERRRVRVMTRLICPREII</sequence>
<reference evidence="4" key="1">
    <citation type="journal article" date="2014" name="Proc. Natl. Acad. Sci. U.S.A.">
        <title>Extensive sampling of basidiomycete genomes demonstrates inadequacy of the white-rot/brown-rot paradigm for wood decay fungi.</title>
        <authorList>
            <person name="Riley R."/>
            <person name="Salamov A.A."/>
            <person name="Brown D.W."/>
            <person name="Nagy L.G."/>
            <person name="Floudas D."/>
            <person name="Held B.W."/>
            <person name="Levasseur A."/>
            <person name="Lombard V."/>
            <person name="Morin E."/>
            <person name="Otillar R."/>
            <person name="Lindquist E.A."/>
            <person name="Sun H."/>
            <person name="LaButti K.M."/>
            <person name="Schmutz J."/>
            <person name="Jabbour D."/>
            <person name="Luo H."/>
            <person name="Baker S.E."/>
            <person name="Pisabarro A.G."/>
            <person name="Walton J.D."/>
            <person name="Blanchette R.A."/>
            <person name="Henrissat B."/>
            <person name="Martin F."/>
            <person name="Cullen D."/>
            <person name="Hibbett D.S."/>
            <person name="Grigoriev I.V."/>
        </authorList>
    </citation>
    <scope>NUCLEOTIDE SEQUENCE [LARGE SCALE GENOMIC DNA]</scope>
    <source>
        <strain evidence="4">MUCL 33604</strain>
    </source>
</reference>
<keyword evidence="2" id="KW-1133">Transmembrane helix</keyword>
<evidence type="ECO:0000256" key="2">
    <source>
        <dbReference type="SAM" id="Phobius"/>
    </source>
</evidence>
<evidence type="ECO:0000313" key="4">
    <source>
        <dbReference type="Proteomes" id="UP000027265"/>
    </source>
</evidence>
<feature type="compositionally biased region" description="Gly residues" evidence="1">
    <location>
        <begin position="97"/>
        <end position="110"/>
    </location>
</feature>
<evidence type="ECO:0000256" key="1">
    <source>
        <dbReference type="SAM" id="MobiDB-lite"/>
    </source>
</evidence>
<dbReference type="AlphaFoldDB" id="A0A067P418"/>
<feature type="region of interest" description="Disordered" evidence="1">
    <location>
        <begin position="81"/>
        <end position="115"/>
    </location>
</feature>
<feature type="transmembrane region" description="Helical" evidence="2">
    <location>
        <begin position="20"/>
        <end position="42"/>
    </location>
</feature>
<keyword evidence="2" id="KW-0472">Membrane</keyword>
<keyword evidence="2" id="KW-0812">Transmembrane</keyword>
<dbReference type="HOGENOM" id="CLU_1354801_0_0_1"/>
<dbReference type="InParanoid" id="A0A067P418"/>
<protein>
    <submittedName>
        <fullName evidence="3">Uncharacterized protein</fullName>
    </submittedName>
</protein>
<feature type="region of interest" description="Disordered" evidence="1">
    <location>
        <begin position="145"/>
        <end position="174"/>
    </location>
</feature>
<accession>A0A067P418</accession>
<name>A0A067P418_9AGAM</name>
<dbReference type="OrthoDB" id="3210850at2759"/>
<proteinExistence type="predicted"/>